<reference evidence="1 2" key="1">
    <citation type="submission" date="2018-02" db="EMBL/GenBank/DDBJ databases">
        <authorList>
            <person name="Cohen D.B."/>
            <person name="Kent A.D."/>
        </authorList>
    </citation>
    <scope>NUCLEOTIDE SEQUENCE [LARGE SCALE GENOMIC DNA]</scope>
    <source>
        <strain evidence="1">1</strain>
    </source>
</reference>
<proteinExistence type="predicted"/>
<evidence type="ECO:0000313" key="1">
    <source>
        <dbReference type="EMBL" id="SPD88530.1"/>
    </source>
</evidence>
<name>A0A2N9JKI9_9ACTN</name>
<dbReference type="KEGG" id="mgg:MPLG2_3500"/>
<protein>
    <submittedName>
        <fullName evidence="1">Uncharacterized protein</fullName>
    </submittedName>
</protein>
<keyword evidence="2" id="KW-1185">Reference proteome</keyword>
<organism evidence="1 2">
    <name type="scientific">Micropruina glycogenica</name>
    <dbReference type="NCBI Taxonomy" id="75385"/>
    <lineage>
        <taxon>Bacteria</taxon>
        <taxon>Bacillati</taxon>
        <taxon>Actinomycetota</taxon>
        <taxon>Actinomycetes</taxon>
        <taxon>Propionibacteriales</taxon>
        <taxon>Nocardioidaceae</taxon>
        <taxon>Micropruina</taxon>
    </lineage>
</organism>
<dbReference type="Proteomes" id="UP000238164">
    <property type="component" value="Chromosome 1"/>
</dbReference>
<sequence>MLRGRVGLDGSRNGGLHPGALVGTVVEARRLGQPRRARLFATLVHGLLVFNGVGHGSPPHGLSSIVPVGLCPAADRHAALLILAESARS</sequence>
<gene>
    <name evidence="1" type="ORF">MPLG2_3500</name>
</gene>
<evidence type="ECO:0000313" key="2">
    <source>
        <dbReference type="Proteomes" id="UP000238164"/>
    </source>
</evidence>
<dbReference type="EMBL" id="LT985188">
    <property type="protein sequence ID" value="SPD88530.1"/>
    <property type="molecule type" value="Genomic_DNA"/>
</dbReference>
<accession>A0A2N9JKI9</accession>
<dbReference type="AlphaFoldDB" id="A0A2N9JKI9"/>